<feature type="region of interest" description="Disordered" evidence="1">
    <location>
        <begin position="122"/>
        <end position="153"/>
    </location>
</feature>
<feature type="compositionally biased region" description="Polar residues" evidence="1">
    <location>
        <begin position="171"/>
        <end position="180"/>
    </location>
</feature>
<name>A0A553PS44_TIGCA</name>
<reference evidence="2 3" key="1">
    <citation type="journal article" date="2018" name="Nat. Ecol. Evol.">
        <title>Genomic signatures of mitonuclear coevolution across populations of Tigriopus californicus.</title>
        <authorList>
            <person name="Barreto F.S."/>
            <person name="Watson E.T."/>
            <person name="Lima T.G."/>
            <person name="Willett C.S."/>
            <person name="Edmands S."/>
            <person name="Li W."/>
            <person name="Burton R.S."/>
        </authorList>
    </citation>
    <scope>NUCLEOTIDE SEQUENCE [LARGE SCALE GENOMIC DNA]</scope>
    <source>
        <strain evidence="2 3">San Diego</strain>
    </source>
</reference>
<dbReference type="EMBL" id="VCGU01000001">
    <property type="protein sequence ID" value="TRY80506.1"/>
    <property type="molecule type" value="Genomic_DNA"/>
</dbReference>
<accession>A0A553PS44</accession>
<dbReference type="AlphaFoldDB" id="A0A553PS44"/>
<evidence type="ECO:0000256" key="1">
    <source>
        <dbReference type="SAM" id="MobiDB-lite"/>
    </source>
</evidence>
<comment type="caution">
    <text evidence="2">The sequence shown here is derived from an EMBL/GenBank/DDBJ whole genome shotgun (WGS) entry which is preliminary data.</text>
</comment>
<sequence length="203" mass="22478">MSKFSLQPMEMNKKEGLINKRKLFVRTRSEAKIKLAQESFRNFRTKSSAKFSSLVSSPSGSNSEILDFLAQQRAQQALAATANVNAPNLTKEPDEPDVCYEEIAHLIPSFAKTSLESVELSVSSDKSSDLSPEKLNSRSESVARRDSLGTRASNLVNQSSLSFHRVSSQAIEKLTTQQRRPGSLIRAYSETPEDPSEDDVDHA</sequence>
<feature type="compositionally biased region" description="Basic and acidic residues" evidence="1">
    <location>
        <begin position="126"/>
        <end position="148"/>
    </location>
</feature>
<evidence type="ECO:0000313" key="2">
    <source>
        <dbReference type="EMBL" id="TRY80506.1"/>
    </source>
</evidence>
<dbReference type="Proteomes" id="UP000318571">
    <property type="component" value="Chromosome 12"/>
</dbReference>
<protein>
    <submittedName>
        <fullName evidence="2">Uncharacterized protein</fullName>
    </submittedName>
</protein>
<feature type="region of interest" description="Disordered" evidence="1">
    <location>
        <begin position="171"/>
        <end position="203"/>
    </location>
</feature>
<feature type="compositionally biased region" description="Acidic residues" evidence="1">
    <location>
        <begin position="191"/>
        <end position="203"/>
    </location>
</feature>
<gene>
    <name evidence="2" type="ORF">TCAL_10725</name>
</gene>
<proteinExistence type="predicted"/>
<evidence type="ECO:0000313" key="3">
    <source>
        <dbReference type="Proteomes" id="UP000318571"/>
    </source>
</evidence>
<organism evidence="2 3">
    <name type="scientific">Tigriopus californicus</name>
    <name type="common">Marine copepod</name>
    <dbReference type="NCBI Taxonomy" id="6832"/>
    <lineage>
        <taxon>Eukaryota</taxon>
        <taxon>Metazoa</taxon>
        <taxon>Ecdysozoa</taxon>
        <taxon>Arthropoda</taxon>
        <taxon>Crustacea</taxon>
        <taxon>Multicrustacea</taxon>
        <taxon>Hexanauplia</taxon>
        <taxon>Copepoda</taxon>
        <taxon>Harpacticoida</taxon>
        <taxon>Harpacticidae</taxon>
        <taxon>Tigriopus</taxon>
    </lineage>
</organism>
<keyword evidence="3" id="KW-1185">Reference proteome</keyword>